<sequence length="172" mass="17786">MPPWHSVALASTGDSRSETQPPPPPFATAPQSPRAGTASLTKTAASSLTHAAASSSSNRTKGTQHTAAGTCVEELVGLLDGGTLFPVVLPAWVRPALSCARLSVGHSSRASWPAVKSTWGRSGNLEKKGNGGSLGSSRAHGSRPNPLAFTGPYLMIDPLAQLRLQSRRTIPS</sequence>
<comment type="caution">
    <text evidence="2">The sequence shown here is derived from an EMBL/GenBank/DDBJ whole genome shotgun (WGS) entry which is preliminary data.</text>
</comment>
<organism evidence="2 3">
    <name type="scientific">Neonectria ditissima</name>
    <dbReference type="NCBI Taxonomy" id="78410"/>
    <lineage>
        <taxon>Eukaryota</taxon>
        <taxon>Fungi</taxon>
        <taxon>Dikarya</taxon>
        <taxon>Ascomycota</taxon>
        <taxon>Pezizomycotina</taxon>
        <taxon>Sordariomycetes</taxon>
        <taxon>Hypocreomycetidae</taxon>
        <taxon>Hypocreales</taxon>
        <taxon>Nectriaceae</taxon>
        <taxon>Neonectria</taxon>
    </lineage>
</organism>
<reference evidence="2 3" key="1">
    <citation type="submission" date="2015-09" db="EMBL/GenBank/DDBJ databases">
        <title>Draft genome of a European isolate of the apple canker pathogen Neonectria ditissima.</title>
        <authorList>
            <person name="Gomez-Cortecero A."/>
            <person name="Harrison R.J."/>
            <person name="Armitage A.D."/>
        </authorList>
    </citation>
    <scope>NUCLEOTIDE SEQUENCE [LARGE SCALE GENOMIC DNA]</scope>
    <source>
        <strain evidence="2 3">R09/05</strain>
    </source>
</reference>
<proteinExistence type="predicted"/>
<evidence type="ECO:0000313" key="3">
    <source>
        <dbReference type="Proteomes" id="UP000050424"/>
    </source>
</evidence>
<dbReference type="AlphaFoldDB" id="A0A0P7ATL4"/>
<feature type="compositionally biased region" description="Low complexity" evidence="1">
    <location>
        <begin position="28"/>
        <end position="57"/>
    </location>
</feature>
<gene>
    <name evidence="2" type="ORF">AK830_g8713</name>
</gene>
<evidence type="ECO:0000256" key="1">
    <source>
        <dbReference type="SAM" id="MobiDB-lite"/>
    </source>
</evidence>
<dbReference type="EMBL" id="LKCW01000151">
    <property type="protein sequence ID" value="KPM37865.1"/>
    <property type="molecule type" value="Genomic_DNA"/>
</dbReference>
<feature type="region of interest" description="Disordered" evidence="1">
    <location>
        <begin position="119"/>
        <end position="145"/>
    </location>
</feature>
<evidence type="ECO:0000313" key="2">
    <source>
        <dbReference type="EMBL" id="KPM37865.1"/>
    </source>
</evidence>
<feature type="region of interest" description="Disordered" evidence="1">
    <location>
        <begin position="1"/>
        <end position="65"/>
    </location>
</feature>
<keyword evidence="3" id="KW-1185">Reference proteome</keyword>
<accession>A0A0P7ATL4</accession>
<name>A0A0P7ATL4_9HYPO</name>
<dbReference type="Proteomes" id="UP000050424">
    <property type="component" value="Unassembled WGS sequence"/>
</dbReference>
<protein>
    <submittedName>
        <fullName evidence="2">Uncharacterized protein</fullName>
    </submittedName>
</protein>